<feature type="region of interest" description="Disordered" evidence="2">
    <location>
        <begin position="387"/>
        <end position="409"/>
    </location>
</feature>
<organism evidence="4 5">
    <name type="scientific">Magnaporthiopsis poae (strain ATCC 64411 / 73-15)</name>
    <name type="common">Kentucky bluegrass fungus</name>
    <name type="synonym">Magnaporthe poae</name>
    <dbReference type="NCBI Taxonomy" id="644358"/>
    <lineage>
        <taxon>Eukaryota</taxon>
        <taxon>Fungi</taxon>
        <taxon>Dikarya</taxon>
        <taxon>Ascomycota</taxon>
        <taxon>Pezizomycotina</taxon>
        <taxon>Sordariomycetes</taxon>
        <taxon>Sordariomycetidae</taxon>
        <taxon>Magnaporthales</taxon>
        <taxon>Magnaporthaceae</taxon>
        <taxon>Magnaporthiopsis</taxon>
    </lineage>
</organism>
<dbReference type="OrthoDB" id="3485856at2759"/>
<reference evidence="4" key="4">
    <citation type="journal article" date="2015" name="G3 (Bethesda)">
        <title>Genome sequences of three phytopathogenic species of the Magnaporthaceae family of fungi.</title>
        <authorList>
            <person name="Okagaki L.H."/>
            <person name="Nunes C.C."/>
            <person name="Sailsbery J."/>
            <person name="Clay B."/>
            <person name="Brown D."/>
            <person name="John T."/>
            <person name="Oh Y."/>
            <person name="Young N."/>
            <person name="Fitzgerald M."/>
            <person name="Haas B.J."/>
            <person name="Zeng Q."/>
            <person name="Young S."/>
            <person name="Adiconis X."/>
            <person name="Fan L."/>
            <person name="Levin J.Z."/>
            <person name="Mitchell T.K."/>
            <person name="Okubara P.A."/>
            <person name="Farman M.L."/>
            <person name="Kohn L.M."/>
            <person name="Birren B."/>
            <person name="Ma L.-J."/>
            <person name="Dean R.A."/>
        </authorList>
    </citation>
    <scope>NUCLEOTIDE SEQUENCE</scope>
    <source>
        <strain evidence="4">ATCC 64411 / 73-15</strain>
    </source>
</reference>
<dbReference type="EMBL" id="ADBL01002691">
    <property type="status" value="NOT_ANNOTATED_CDS"/>
    <property type="molecule type" value="Genomic_DNA"/>
</dbReference>
<reference evidence="3" key="1">
    <citation type="submission" date="2010-05" db="EMBL/GenBank/DDBJ databases">
        <title>The Genome Sequence of Magnaporthe poae strain ATCC 64411.</title>
        <authorList>
            <consortium name="The Broad Institute Genome Sequencing Platform"/>
            <consortium name="Broad Institute Genome Sequencing Center for Infectious Disease"/>
            <person name="Ma L.-J."/>
            <person name="Dead R."/>
            <person name="Young S."/>
            <person name="Zeng Q."/>
            <person name="Koehrsen M."/>
            <person name="Alvarado L."/>
            <person name="Berlin A."/>
            <person name="Chapman S.B."/>
            <person name="Chen Z."/>
            <person name="Freedman E."/>
            <person name="Gellesch M."/>
            <person name="Goldberg J."/>
            <person name="Griggs A."/>
            <person name="Gujja S."/>
            <person name="Heilman E.R."/>
            <person name="Heiman D."/>
            <person name="Hepburn T."/>
            <person name="Howarth C."/>
            <person name="Jen D."/>
            <person name="Larson L."/>
            <person name="Mehta T."/>
            <person name="Neiman D."/>
            <person name="Pearson M."/>
            <person name="Roberts A."/>
            <person name="Saif S."/>
            <person name="Shea T."/>
            <person name="Shenoy N."/>
            <person name="Sisk P."/>
            <person name="Stolte C."/>
            <person name="Sykes S."/>
            <person name="Walk T."/>
            <person name="White J."/>
            <person name="Yandava C."/>
            <person name="Haas B."/>
            <person name="Nusbaum C."/>
            <person name="Birren B."/>
        </authorList>
    </citation>
    <scope>NUCLEOTIDE SEQUENCE</scope>
    <source>
        <strain evidence="3">ATCC 64411</strain>
    </source>
</reference>
<dbReference type="AlphaFoldDB" id="A0A0C4EDX6"/>
<dbReference type="Proteomes" id="UP000011715">
    <property type="component" value="Unassembled WGS sequence"/>
</dbReference>
<evidence type="ECO:0000313" key="3">
    <source>
        <dbReference type="EMBL" id="KLU91989.1"/>
    </source>
</evidence>
<evidence type="ECO:0000313" key="5">
    <source>
        <dbReference type="Proteomes" id="UP000011715"/>
    </source>
</evidence>
<dbReference type="EnsemblFungi" id="MAPG_10936T0">
    <property type="protein sequence ID" value="MAPG_10936T0"/>
    <property type="gene ID" value="MAPG_10936"/>
</dbReference>
<evidence type="ECO:0000256" key="2">
    <source>
        <dbReference type="SAM" id="MobiDB-lite"/>
    </source>
</evidence>
<sequence length="409" mass="45483">MSADIPPNPPTDGFNPPASIMPVLDVMCAFAAITQGHNRRTVAMMAPETYGLADYMRPEELERLDFPLSPDQWFALRELLWPPDDKDRLAAHLSQKQRRDEAFKKATEGIVAAAERERAAFEQVQEAEERRRAMVRNLEGAVGRLRPPLSLKMTLEQLGQFVDEQVALDYFLTPRPTLTIRRPLPEHKRLTMAVANLLLTQLESMLGVEEADRLWEQSETAIRFVGPDIGDGGFVSEQVCPDAGIGCVSALDGSSDNDHYFPGIVIEICFSNDRSIARRAEEYIQKSNGNIRCVVMITVEWRPESQPMTDASLPPVGVIDKEYGPAAAAAPPPPISGKPIRIPPTPDPREVEADGYVDVRHEDCIVKEDEDCRTGAAGLEVKVKVEDEGKGEDDVKVKIEREDDIDMID</sequence>
<dbReference type="eggNOG" id="ENOG502RMV0">
    <property type="taxonomic scope" value="Eukaryota"/>
</dbReference>
<keyword evidence="1" id="KW-0175">Coiled coil</keyword>
<proteinExistence type="predicted"/>
<dbReference type="EMBL" id="GL876978">
    <property type="protein sequence ID" value="KLU91989.1"/>
    <property type="molecule type" value="Genomic_DNA"/>
</dbReference>
<gene>
    <name evidence="3" type="ORF">MAPG_10936</name>
</gene>
<reference evidence="5" key="2">
    <citation type="submission" date="2010-05" db="EMBL/GenBank/DDBJ databases">
        <title>The genome sequence of Magnaporthe poae strain ATCC 64411.</title>
        <authorList>
            <person name="Ma L.-J."/>
            <person name="Dead R."/>
            <person name="Young S."/>
            <person name="Zeng Q."/>
            <person name="Koehrsen M."/>
            <person name="Alvarado L."/>
            <person name="Berlin A."/>
            <person name="Chapman S.B."/>
            <person name="Chen Z."/>
            <person name="Freedman E."/>
            <person name="Gellesch M."/>
            <person name="Goldberg J."/>
            <person name="Griggs A."/>
            <person name="Gujja S."/>
            <person name="Heilman E.R."/>
            <person name="Heiman D."/>
            <person name="Hepburn T."/>
            <person name="Howarth C."/>
            <person name="Jen D."/>
            <person name="Larson L."/>
            <person name="Mehta T."/>
            <person name="Neiman D."/>
            <person name="Pearson M."/>
            <person name="Roberts A."/>
            <person name="Saif S."/>
            <person name="Shea T."/>
            <person name="Shenoy N."/>
            <person name="Sisk P."/>
            <person name="Stolte C."/>
            <person name="Sykes S."/>
            <person name="Walk T."/>
            <person name="White J."/>
            <person name="Yandava C."/>
            <person name="Haas B."/>
            <person name="Nusbaum C."/>
            <person name="Birren B."/>
        </authorList>
    </citation>
    <scope>NUCLEOTIDE SEQUENCE [LARGE SCALE GENOMIC DNA]</scope>
    <source>
        <strain evidence="5">ATCC 64411 / 73-15</strain>
    </source>
</reference>
<reference evidence="4" key="5">
    <citation type="submission" date="2015-06" db="UniProtKB">
        <authorList>
            <consortium name="EnsemblFungi"/>
        </authorList>
    </citation>
    <scope>IDENTIFICATION</scope>
    <source>
        <strain evidence="4">ATCC 64411</strain>
    </source>
</reference>
<name>A0A0C4EDX6_MAGP6</name>
<keyword evidence="5" id="KW-1185">Reference proteome</keyword>
<dbReference type="EMBL" id="ADBL01002690">
    <property type="status" value="NOT_ANNOTATED_CDS"/>
    <property type="molecule type" value="Genomic_DNA"/>
</dbReference>
<feature type="compositionally biased region" description="Basic and acidic residues" evidence="2">
    <location>
        <begin position="387"/>
        <end position="401"/>
    </location>
</feature>
<evidence type="ECO:0000313" key="4">
    <source>
        <dbReference type="EnsemblFungi" id="MAPG_10936T0"/>
    </source>
</evidence>
<reference evidence="3" key="3">
    <citation type="submission" date="2011-03" db="EMBL/GenBank/DDBJ databases">
        <title>Annotation of Magnaporthe poae ATCC 64411.</title>
        <authorList>
            <person name="Ma L.-J."/>
            <person name="Dead R."/>
            <person name="Young S.K."/>
            <person name="Zeng Q."/>
            <person name="Gargeya S."/>
            <person name="Fitzgerald M."/>
            <person name="Haas B."/>
            <person name="Abouelleil A."/>
            <person name="Alvarado L."/>
            <person name="Arachchi H.M."/>
            <person name="Berlin A."/>
            <person name="Brown A."/>
            <person name="Chapman S.B."/>
            <person name="Chen Z."/>
            <person name="Dunbar C."/>
            <person name="Freedman E."/>
            <person name="Gearin G."/>
            <person name="Gellesch M."/>
            <person name="Goldberg J."/>
            <person name="Griggs A."/>
            <person name="Gujja S."/>
            <person name="Heiman D."/>
            <person name="Howarth C."/>
            <person name="Larson L."/>
            <person name="Lui A."/>
            <person name="MacDonald P.J.P."/>
            <person name="Mehta T."/>
            <person name="Montmayeur A."/>
            <person name="Murphy C."/>
            <person name="Neiman D."/>
            <person name="Pearson M."/>
            <person name="Priest M."/>
            <person name="Roberts A."/>
            <person name="Saif S."/>
            <person name="Shea T."/>
            <person name="Shenoy N."/>
            <person name="Sisk P."/>
            <person name="Stolte C."/>
            <person name="Sykes S."/>
            <person name="Yandava C."/>
            <person name="Wortman J."/>
            <person name="Nusbaum C."/>
            <person name="Birren B."/>
        </authorList>
    </citation>
    <scope>NUCLEOTIDE SEQUENCE</scope>
    <source>
        <strain evidence="3">ATCC 64411</strain>
    </source>
</reference>
<feature type="coiled-coil region" evidence="1">
    <location>
        <begin position="110"/>
        <end position="144"/>
    </location>
</feature>
<protein>
    <submittedName>
        <fullName evidence="3 4">Uncharacterized protein</fullName>
    </submittedName>
</protein>
<accession>A0A0C4EDX6</accession>
<dbReference type="VEuPathDB" id="FungiDB:MAPG_10936"/>
<evidence type="ECO:0000256" key="1">
    <source>
        <dbReference type="SAM" id="Coils"/>
    </source>
</evidence>